<evidence type="ECO:0000313" key="2">
    <source>
        <dbReference type="EMBL" id="KAF9948026.1"/>
    </source>
</evidence>
<feature type="region of interest" description="Disordered" evidence="1">
    <location>
        <begin position="94"/>
        <end position="120"/>
    </location>
</feature>
<reference evidence="2" key="1">
    <citation type="journal article" date="2020" name="Fungal Divers.">
        <title>Resolving the Mortierellaceae phylogeny through synthesis of multi-gene phylogenetics and phylogenomics.</title>
        <authorList>
            <person name="Vandepol N."/>
            <person name="Liber J."/>
            <person name="Desiro A."/>
            <person name="Na H."/>
            <person name="Kennedy M."/>
            <person name="Barry K."/>
            <person name="Grigoriev I.V."/>
            <person name="Miller A.N."/>
            <person name="O'Donnell K."/>
            <person name="Stajich J.E."/>
            <person name="Bonito G."/>
        </authorList>
    </citation>
    <scope>NUCLEOTIDE SEQUENCE</scope>
    <source>
        <strain evidence="2">CK1249</strain>
    </source>
</reference>
<keyword evidence="3" id="KW-1185">Reference proteome</keyword>
<name>A0A9P6LX39_MORAP</name>
<gene>
    <name evidence="2" type="ORF">BGZ70_002396</name>
</gene>
<sequence>MRRQLYYINKLIRAPATKSRKPSGCTDLTRATWEHSYCEDANELLDVSAHPDGQQDGRQVVMSGTDDGLRVMSVTKPQSLEQCREHVNRYHVLAAESEGEPPRAPVPSSPEERRARAQSLKLPRPFKITAKYINDASHTKQAGRRREQRLRKNAPAKAALETLGLQAHLLSSC</sequence>
<dbReference type="AlphaFoldDB" id="A0A9P6LX39"/>
<dbReference type="Proteomes" id="UP000738359">
    <property type="component" value="Unassembled WGS sequence"/>
</dbReference>
<dbReference type="EMBL" id="JAAAHY010001580">
    <property type="protein sequence ID" value="KAF9948026.1"/>
    <property type="molecule type" value="Genomic_DNA"/>
</dbReference>
<organism evidence="2 3">
    <name type="scientific">Mortierella alpina</name>
    <name type="common">Oleaginous fungus</name>
    <name type="synonym">Mortierella renispora</name>
    <dbReference type="NCBI Taxonomy" id="64518"/>
    <lineage>
        <taxon>Eukaryota</taxon>
        <taxon>Fungi</taxon>
        <taxon>Fungi incertae sedis</taxon>
        <taxon>Mucoromycota</taxon>
        <taxon>Mortierellomycotina</taxon>
        <taxon>Mortierellomycetes</taxon>
        <taxon>Mortierellales</taxon>
        <taxon>Mortierellaceae</taxon>
        <taxon>Mortierella</taxon>
    </lineage>
</organism>
<accession>A0A9P6LX39</accession>
<protein>
    <submittedName>
        <fullName evidence="2">Uncharacterized protein</fullName>
    </submittedName>
</protein>
<comment type="caution">
    <text evidence="2">The sequence shown here is derived from an EMBL/GenBank/DDBJ whole genome shotgun (WGS) entry which is preliminary data.</text>
</comment>
<dbReference type="OrthoDB" id="2424936at2759"/>
<proteinExistence type="predicted"/>
<evidence type="ECO:0000313" key="3">
    <source>
        <dbReference type="Proteomes" id="UP000738359"/>
    </source>
</evidence>
<evidence type="ECO:0000256" key="1">
    <source>
        <dbReference type="SAM" id="MobiDB-lite"/>
    </source>
</evidence>